<dbReference type="GO" id="GO:0005840">
    <property type="term" value="C:ribosome"/>
    <property type="evidence" value="ECO:0007669"/>
    <property type="project" value="UniProtKB-KW"/>
</dbReference>
<keyword evidence="2" id="KW-0689">Ribosomal protein</keyword>
<dbReference type="GO" id="GO:0003735">
    <property type="term" value="F:structural constituent of ribosome"/>
    <property type="evidence" value="ECO:0007669"/>
    <property type="project" value="InterPro"/>
</dbReference>
<keyword evidence="3" id="KW-0687">Ribonucleoprotein</keyword>
<evidence type="ECO:0000256" key="3">
    <source>
        <dbReference type="ARBA" id="ARBA00023274"/>
    </source>
</evidence>
<reference evidence="4" key="1">
    <citation type="submission" date="2018-02" db="EMBL/GenBank/DDBJ databases">
        <title>Rhizophora mucronata_Transcriptome.</title>
        <authorList>
            <person name="Meera S.P."/>
            <person name="Sreeshan A."/>
            <person name="Augustine A."/>
        </authorList>
    </citation>
    <scope>NUCLEOTIDE SEQUENCE</scope>
    <source>
        <tissue evidence="4">Leaf</tissue>
    </source>
</reference>
<organism evidence="4">
    <name type="scientific">Rhizophora mucronata</name>
    <name type="common">Asiatic mangrove</name>
    <dbReference type="NCBI Taxonomy" id="61149"/>
    <lineage>
        <taxon>Eukaryota</taxon>
        <taxon>Viridiplantae</taxon>
        <taxon>Streptophyta</taxon>
        <taxon>Embryophyta</taxon>
        <taxon>Tracheophyta</taxon>
        <taxon>Spermatophyta</taxon>
        <taxon>Magnoliopsida</taxon>
        <taxon>eudicotyledons</taxon>
        <taxon>Gunneridae</taxon>
        <taxon>Pentapetalae</taxon>
        <taxon>rosids</taxon>
        <taxon>fabids</taxon>
        <taxon>Malpighiales</taxon>
        <taxon>Rhizophoraceae</taxon>
        <taxon>Rhizophora</taxon>
    </lineage>
</organism>
<dbReference type="GO" id="GO:1990904">
    <property type="term" value="C:ribonucleoprotein complex"/>
    <property type="evidence" value="ECO:0007669"/>
    <property type="project" value="UniProtKB-KW"/>
</dbReference>
<dbReference type="Gene3D" id="1.10.287.3980">
    <property type="match status" value="1"/>
</dbReference>
<proteinExistence type="inferred from homology"/>
<evidence type="ECO:0000256" key="2">
    <source>
        <dbReference type="ARBA" id="ARBA00022980"/>
    </source>
</evidence>
<evidence type="ECO:0000313" key="4">
    <source>
        <dbReference type="EMBL" id="MBW95019.1"/>
    </source>
</evidence>
<dbReference type="InterPro" id="IPR020939">
    <property type="entry name" value="Ribosomal_bL34_CS"/>
</dbReference>
<protein>
    <recommendedName>
        <fullName evidence="5">50S ribosomal protein L34</fullName>
    </recommendedName>
</protein>
<dbReference type="PROSITE" id="PS00784">
    <property type="entry name" value="RIBOSOMAL_L34"/>
    <property type="match status" value="1"/>
</dbReference>
<dbReference type="InterPro" id="IPR000271">
    <property type="entry name" value="Ribosomal_bL34"/>
</dbReference>
<accession>A0A2P2JNL1</accession>
<dbReference type="GO" id="GO:0006412">
    <property type="term" value="P:translation"/>
    <property type="evidence" value="ECO:0007669"/>
    <property type="project" value="InterPro"/>
</dbReference>
<comment type="similarity">
    <text evidence="1">Belongs to the bacterial ribosomal protein bL34 family.</text>
</comment>
<evidence type="ECO:0000256" key="1">
    <source>
        <dbReference type="ARBA" id="ARBA00010111"/>
    </source>
</evidence>
<sequence>MLLFPKRTFQPSLIKRKRNHGFFARYCPVSALGLFLE</sequence>
<name>A0A2P2JNL1_RHIMU</name>
<dbReference type="EMBL" id="GGEC01014536">
    <property type="protein sequence ID" value="MBW95019.1"/>
    <property type="molecule type" value="Transcribed_RNA"/>
</dbReference>
<dbReference type="Pfam" id="PF00468">
    <property type="entry name" value="Ribosomal_L34"/>
    <property type="match status" value="1"/>
</dbReference>
<evidence type="ECO:0008006" key="5">
    <source>
        <dbReference type="Google" id="ProtNLM"/>
    </source>
</evidence>
<dbReference type="AlphaFoldDB" id="A0A2P2JNL1"/>